<evidence type="ECO:0000313" key="2">
    <source>
        <dbReference type="EMBL" id="CAJ1400094.1"/>
    </source>
</evidence>
<protein>
    <submittedName>
        <fullName evidence="2">Uncharacterized protein</fullName>
    </submittedName>
</protein>
<feature type="region of interest" description="Disordered" evidence="1">
    <location>
        <begin position="170"/>
        <end position="242"/>
    </location>
</feature>
<comment type="caution">
    <text evidence="2">The sequence shown here is derived from an EMBL/GenBank/DDBJ whole genome shotgun (WGS) entry which is preliminary data.</text>
</comment>
<keyword evidence="3" id="KW-1185">Reference proteome</keyword>
<gene>
    <name evidence="2" type="ORF">EVOR1521_LOCUS23514</name>
</gene>
<organism evidence="2 3">
    <name type="scientific">Effrenium voratum</name>
    <dbReference type="NCBI Taxonomy" id="2562239"/>
    <lineage>
        <taxon>Eukaryota</taxon>
        <taxon>Sar</taxon>
        <taxon>Alveolata</taxon>
        <taxon>Dinophyceae</taxon>
        <taxon>Suessiales</taxon>
        <taxon>Symbiodiniaceae</taxon>
        <taxon>Effrenium</taxon>
    </lineage>
</organism>
<evidence type="ECO:0000313" key="3">
    <source>
        <dbReference type="Proteomes" id="UP001178507"/>
    </source>
</evidence>
<evidence type="ECO:0000256" key="1">
    <source>
        <dbReference type="SAM" id="MobiDB-lite"/>
    </source>
</evidence>
<name>A0AA36J6P7_9DINO</name>
<sequence length="242" mass="25265">MEPELAAALAQHFPEAGFVATLPGRPKEFLALLQRKDGEVSLLATDCLQGVFRARLDSEALQELRRGAGMAEFEWTTFLGLLRAALKGEEGCTTTAHPEPGGAALRLELRFRLQSAVLLSSLRLPAVASLPPTPSAEPFLQELRGFFLGALAAERAERPAVAFASGISATSASSGVSPSLGRSPLASQAHFPDTLPPGAPGAPGVPGAPVPRPAAKKRAPGSLVDPHARKARRSGKPFQLCG</sequence>
<dbReference type="Proteomes" id="UP001178507">
    <property type="component" value="Unassembled WGS sequence"/>
</dbReference>
<reference evidence="2" key="1">
    <citation type="submission" date="2023-08" db="EMBL/GenBank/DDBJ databases">
        <authorList>
            <person name="Chen Y."/>
            <person name="Shah S."/>
            <person name="Dougan E. K."/>
            <person name="Thang M."/>
            <person name="Chan C."/>
        </authorList>
    </citation>
    <scope>NUCLEOTIDE SEQUENCE</scope>
</reference>
<dbReference type="AlphaFoldDB" id="A0AA36J6P7"/>
<proteinExistence type="predicted"/>
<dbReference type="EMBL" id="CAUJNA010003359">
    <property type="protein sequence ID" value="CAJ1400094.1"/>
    <property type="molecule type" value="Genomic_DNA"/>
</dbReference>
<feature type="compositionally biased region" description="Low complexity" evidence="1">
    <location>
        <begin position="170"/>
        <end position="183"/>
    </location>
</feature>
<accession>A0AA36J6P7</accession>